<organism evidence="2 3">
    <name type="scientific">Glutinoglossum americanum</name>
    <dbReference type="NCBI Taxonomy" id="1670608"/>
    <lineage>
        <taxon>Eukaryota</taxon>
        <taxon>Fungi</taxon>
        <taxon>Dikarya</taxon>
        <taxon>Ascomycota</taxon>
        <taxon>Pezizomycotina</taxon>
        <taxon>Geoglossomycetes</taxon>
        <taxon>Geoglossales</taxon>
        <taxon>Geoglossaceae</taxon>
        <taxon>Glutinoglossum</taxon>
    </lineage>
</organism>
<evidence type="ECO:0000256" key="1">
    <source>
        <dbReference type="SAM" id="Phobius"/>
    </source>
</evidence>
<keyword evidence="1" id="KW-1133">Transmembrane helix</keyword>
<dbReference type="Proteomes" id="UP000698800">
    <property type="component" value="Unassembled WGS sequence"/>
</dbReference>
<dbReference type="AlphaFoldDB" id="A0A9P8I994"/>
<reference evidence="2" key="1">
    <citation type="submission" date="2021-03" db="EMBL/GenBank/DDBJ databases">
        <title>Comparative genomics and phylogenomic investigation of the class Geoglossomycetes provide insights into ecological specialization and systematics.</title>
        <authorList>
            <person name="Melie T."/>
            <person name="Pirro S."/>
            <person name="Miller A.N."/>
            <person name="Quandt A."/>
        </authorList>
    </citation>
    <scope>NUCLEOTIDE SEQUENCE</scope>
    <source>
        <strain evidence="2">GBOQ0MN5Z8</strain>
    </source>
</reference>
<gene>
    <name evidence="2" type="ORF">FGG08_004413</name>
</gene>
<sequence>MSAIIQSASPPAPLANRWGRELLIAEISFITLIWATALALLIRSYYNRFDTRERAGDLYLSQLSLIPPSLSRATSTSPIKTQEIASPKAQKAAPNILSCVMILCIAPLMHCLFVLAVAILEAGLPTMTHTGTRPIESAEHVIDLTWKVFVGMGIFLCLIAVAFRATLLSTYGPNALTKLATVLCHAGTAARINQNPNPESRIQAFRRTMTNTYHDFLRLRRRLDDSQTLPTTRVSESGCTERGAGHDAPNKTYLLTCINSGRFATRVYHTQLRDVKNDQQLLTRLRAEYQKIRGSALRSVFSLKDVNAINFIQFELRPNTLVDCLQKNQLPPAKNTEYIYAPRPPMVIPPIGERYLMHIYTHPCDAPTDTTCLDRLPKKYERLSLGLTSENRGWGIYFVEGVHLPKTLLVLVGLLSIGGVVFGVYWTVVERDIQGAWTAAGRNFLAVRDEEKFQSLVSILASSTKRLYELAPSGETADLASTLRALNLVVDGISGAFDFSRLVGVGDMR</sequence>
<keyword evidence="1" id="KW-0472">Membrane</keyword>
<feature type="transmembrane region" description="Helical" evidence="1">
    <location>
        <begin position="22"/>
        <end position="42"/>
    </location>
</feature>
<accession>A0A9P8I994</accession>
<keyword evidence="1" id="KW-0812">Transmembrane</keyword>
<feature type="transmembrane region" description="Helical" evidence="1">
    <location>
        <begin position="96"/>
        <end position="124"/>
    </location>
</feature>
<dbReference type="EMBL" id="JAGHQL010000089">
    <property type="protein sequence ID" value="KAH0539019.1"/>
    <property type="molecule type" value="Genomic_DNA"/>
</dbReference>
<feature type="transmembrane region" description="Helical" evidence="1">
    <location>
        <begin position="144"/>
        <end position="163"/>
    </location>
</feature>
<feature type="transmembrane region" description="Helical" evidence="1">
    <location>
        <begin position="408"/>
        <end position="428"/>
    </location>
</feature>
<keyword evidence="3" id="KW-1185">Reference proteome</keyword>
<evidence type="ECO:0000313" key="3">
    <source>
        <dbReference type="Proteomes" id="UP000698800"/>
    </source>
</evidence>
<evidence type="ECO:0000313" key="2">
    <source>
        <dbReference type="EMBL" id="KAH0539019.1"/>
    </source>
</evidence>
<name>A0A9P8I994_9PEZI</name>
<dbReference type="OrthoDB" id="9988102at2759"/>
<protein>
    <submittedName>
        <fullName evidence="2">Uncharacterized protein</fullName>
    </submittedName>
</protein>
<comment type="caution">
    <text evidence="2">The sequence shown here is derived from an EMBL/GenBank/DDBJ whole genome shotgun (WGS) entry which is preliminary data.</text>
</comment>
<proteinExistence type="predicted"/>